<feature type="region of interest" description="Disordered" evidence="9">
    <location>
        <begin position="412"/>
        <end position="437"/>
    </location>
</feature>
<evidence type="ECO:0000256" key="4">
    <source>
        <dbReference type="ARBA" id="ARBA00022679"/>
    </source>
</evidence>
<dbReference type="GO" id="GO:0016301">
    <property type="term" value="F:kinase activity"/>
    <property type="evidence" value="ECO:0007669"/>
    <property type="project" value="UniProtKB-KW"/>
</dbReference>
<gene>
    <name evidence="13" type="ORF">ACFPRH_12850</name>
</gene>
<dbReference type="InterPro" id="IPR036890">
    <property type="entry name" value="HATPase_C_sf"/>
</dbReference>
<keyword evidence="3" id="KW-0597">Phosphoprotein</keyword>
<keyword evidence="4" id="KW-0808">Transferase</keyword>
<dbReference type="Proteomes" id="UP001596160">
    <property type="component" value="Unassembled WGS sequence"/>
</dbReference>
<feature type="transmembrane region" description="Helical" evidence="10">
    <location>
        <begin position="72"/>
        <end position="98"/>
    </location>
</feature>
<dbReference type="CDD" id="cd16917">
    <property type="entry name" value="HATPase_UhpB-NarQ-NarX-like"/>
    <property type="match status" value="1"/>
</dbReference>
<evidence type="ECO:0000256" key="7">
    <source>
        <dbReference type="ARBA" id="ARBA00022840"/>
    </source>
</evidence>
<name>A0ABW0AKU8_9ACTN</name>
<evidence type="ECO:0000313" key="14">
    <source>
        <dbReference type="Proteomes" id="UP001596160"/>
    </source>
</evidence>
<dbReference type="EMBL" id="JBHSKP010000006">
    <property type="protein sequence ID" value="MFC5152627.1"/>
    <property type="molecule type" value="Genomic_DNA"/>
</dbReference>
<comment type="caution">
    <text evidence="13">The sequence shown here is derived from an EMBL/GenBank/DDBJ whole genome shotgun (WGS) entry which is preliminary data.</text>
</comment>
<dbReference type="InterPro" id="IPR050482">
    <property type="entry name" value="Sensor_HK_TwoCompSys"/>
</dbReference>
<evidence type="ECO:0000259" key="12">
    <source>
        <dbReference type="Pfam" id="PF07730"/>
    </source>
</evidence>
<feature type="transmembrane region" description="Helical" evidence="10">
    <location>
        <begin position="47"/>
        <end position="66"/>
    </location>
</feature>
<evidence type="ECO:0000256" key="5">
    <source>
        <dbReference type="ARBA" id="ARBA00022741"/>
    </source>
</evidence>
<evidence type="ECO:0000313" key="13">
    <source>
        <dbReference type="EMBL" id="MFC5152627.1"/>
    </source>
</evidence>
<evidence type="ECO:0000256" key="3">
    <source>
        <dbReference type="ARBA" id="ARBA00022553"/>
    </source>
</evidence>
<evidence type="ECO:0000256" key="10">
    <source>
        <dbReference type="SAM" id="Phobius"/>
    </source>
</evidence>
<dbReference type="Pfam" id="PF07730">
    <property type="entry name" value="HisKA_3"/>
    <property type="match status" value="1"/>
</dbReference>
<keyword evidence="6 13" id="KW-0418">Kinase</keyword>
<comment type="catalytic activity">
    <reaction evidence="1">
        <text>ATP + protein L-histidine = ADP + protein N-phospho-L-histidine.</text>
        <dbReference type="EC" id="2.7.13.3"/>
    </reaction>
</comment>
<keyword evidence="10" id="KW-0472">Membrane</keyword>
<dbReference type="EC" id="2.7.13.3" evidence="2"/>
<keyword evidence="10" id="KW-0812">Transmembrane</keyword>
<keyword evidence="14" id="KW-1185">Reference proteome</keyword>
<feature type="transmembrane region" description="Helical" evidence="10">
    <location>
        <begin position="449"/>
        <end position="474"/>
    </location>
</feature>
<sequence>MTFTSRGPFAAPGEKSRGMWRALAEVTGGAVLILLPDPLNEWDLSGSLPGAAQLLLAAVVLTLLAVRRRHPIASLLGAAMVLGLLPAAGLPVAVIAYTTARQLASHRRRTAVLLASAALTMLVCVVSAPRYGVGVHDFAPRQGLGGHAVGLVLGGMLAATVLIVPALVGIANEQQSRLLRALRERAVAAETVRRLTASESRIHERSRIAAEMHDLVGHRLSLVSLHSGGLEMALRKESPELRDEAARVRRAAGEALRELREVLGVLGPLGRDTGTGALTDTTGTRSDIETLAEESRLGGIHLDLTWDGPDLGDHPALVRRAVHRVVRESLTNVHRYAAGAHVTVAVTHADDRVEILVRNGLPPVTGDAPAGLGTGRGLVGLRERVSLLGGTLEAAPTPVGGFAVTARIPARPDPETAIAGPGDVPRAEPPAGPGLGAGPDREARGVLRVAVTALTGLFGLAGVGLMMILGLILVGQLRTEDPVDYDEPPRIGMSRQEMEARGDGDHSLARAAATGHEPARPKSVTSCVYPWVKDEVLVPVPGSAAPKTMGPAAAGRDAEGPGHIRITRYCFRGDTLAAIDHFTVPMVSQTPPWESP</sequence>
<dbReference type="Pfam" id="PF02518">
    <property type="entry name" value="HATPase_c"/>
    <property type="match status" value="1"/>
</dbReference>
<evidence type="ECO:0000256" key="6">
    <source>
        <dbReference type="ARBA" id="ARBA00022777"/>
    </source>
</evidence>
<dbReference type="InterPro" id="IPR003594">
    <property type="entry name" value="HATPase_dom"/>
</dbReference>
<dbReference type="InterPro" id="IPR011712">
    <property type="entry name" value="Sig_transdc_His_kin_sub3_dim/P"/>
</dbReference>
<dbReference type="PANTHER" id="PTHR24421:SF10">
    <property type="entry name" value="NITRATE_NITRITE SENSOR PROTEIN NARQ"/>
    <property type="match status" value="1"/>
</dbReference>
<feature type="transmembrane region" description="Helical" evidence="10">
    <location>
        <begin position="148"/>
        <end position="170"/>
    </location>
</feature>
<evidence type="ECO:0000259" key="11">
    <source>
        <dbReference type="Pfam" id="PF02518"/>
    </source>
</evidence>
<evidence type="ECO:0000256" key="1">
    <source>
        <dbReference type="ARBA" id="ARBA00000085"/>
    </source>
</evidence>
<feature type="domain" description="Histidine kinase/HSP90-like ATPase" evidence="11">
    <location>
        <begin position="320"/>
        <end position="411"/>
    </location>
</feature>
<protein>
    <recommendedName>
        <fullName evidence="2">histidine kinase</fullName>
        <ecNumber evidence="2">2.7.13.3</ecNumber>
    </recommendedName>
</protein>
<accession>A0ABW0AKU8</accession>
<dbReference type="Gene3D" id="1.20.5.1930">
    <property type="match status" value="1"/>
</dbReference>
<keyword evidence="10" id="KW-1133">Transmembrane helix</keyword>
<dbReference type="RefSeq" id="WP_344477943.1">
    <property type="nucleotide sequence ID" value="NZ_BAAASB010000009.1"/>
</dbReference>
<reference evidence="14" key="1">
    <citation type="journal article" date="2019" name="Int. J. Syst. Evol. Microbiol.">
        <title>The Global Catalogue of Microorganisms (GCM) 10K type strain sequencing project: providing services to taxonomists for standard genome sequencing and annotation.</title>
        <authorList>
            <consortium name="The Broad Institute Genomics Platform"/>
            <consortium name="The Broad Institute Genome Sequencing Center for Infectious Disease"/>
            <person name="Wu L."/>
            <person name="Ma J."/>
        </authorList>
    </citation>
    <scope>NUCLEOTIDE SEQUENCE [LARGE SCALE GENOMIC DNA]</scope>
    <source>
        <strain evidence="14">PCU 266</strain>
    </source>
</reference>
<proteinExistence type="predicted"/>
<evidence type="ECO:0000256" key="9">
    <source>
        <dbReference type="SAM" id="MobiDB-lite"/>
    </source>
</evidence>
<feature type="transmembrane region" description="Helical" evidence="10">
    <location>
        <begin position="110"/>
        <end position="128"/>
    </location>
</feature>
<keyword evidence="8" id="KW-0902">Two-component regulatory system</keyword>
<dbReference type="PANTHER" id="PTHR24421">
    <property type="entry name" value="NITRATE/NITRITE SENSOR PROTEIN NARX-RELATED"/>
    <property type="match status" value="1"/>
</dbReference>
<organism evidence="13 14">
    <name type="scientific">Streptomyces amakusaensis</name>
    <dbReference type="NCBI Taxonomy" id="67271"/>
    <lineage>
        <taxon>Bacteria</taxon>
        <taxon>Bacillati</taxon>
        <taxon>Actinomycetota</taxon>
        <taxon>Actinomycetes</taxon>
        <taxon>Kitasatosporales</taxon>
        <taxon>Streptomycetaceae</taxon>
        <taxon>Streptomyces</taxon>
    </lineage>
</organism>
<feature type="domain" description="Signal transduction histidine kinase subgroup 3 dimerisation and phosphoacceptor" evidence="12">
    <location>
        <begin position="204"/>
        <end position="268"/>
    </location>
</feature>
<keyword evidence="5" id="KW-0547">Nucleotide-binding</keyword>
<dbReference type="SUPFAM" id="SSF55874">
    <property type="entry name" value="ATPase domain of HSP90 chaperone/DNA topoisomerase II/histidine kinase"/>
    <property type="match status" value="1"/>
</dbReference>
<dbReference type="Gene3D" id="3.30.565.10">
    <property type="entry name" value="Histidine kinase-like ATPase, C-terminal domain"/>
    <property type="match status" value="1"/>
</dbReference>
<evidence type="ECO:0000256" key="8">
    <source>
        <dbReference type="ARBA" id="ARBA00023012"/>
    </source>
</evidence>
<evidence type="ECO:0000256" key="2">
    <source>
        <dbReference type="ARBA" id="ARBA00012438"/>
    </source>
</evidence>
<keyword evidence="7" id="KW-0067">ATP-binding</keyword>